<dbReference type="Proteomes" id="UP000265515">
    <property type="component" value="Unassembled WGS sequence"/>
</dbReference>
<gene>
    <name evidence="1" type="ORF">CBR_g58789</name>
</gene>
<dbReference type="Pfam" id="PF11152">
    <property type="entry name" value="CCB2_CCB4"/>
    <property type="match status" value="1"/>
</dbReference>
<keyword evidence="2" id="KW-1185">Reference proteome</keyword>
<protein>
    <submittedName>
        <fullName evidence="1">Uncharacterized protein</fullName>
    </submittedName>
</protein>
<evidence type="ECO:0000313" key="2">
    <source>
        <dbReference type="Proteomes" id="UP000265515"/>
    </source>
</evidence>
<dbReference type="OrthoDB" id="514937at2759"/>
<dbReference type="STRING" id="69332.A0A388K8B8"/>
<evidence type="ECO:0000313" key="1">
    <source>
        <dbReference type="EMBL" id="GBG66298.1"/>
    </source>
</evidence>
<dbReference type="InterPro" id="IPR021325">
    <property type="entry name" value="CCB2/CCB4"/>
</dbReference>
<comment type="caution">
    <text evidence="1">The sequence shown here is derived from an EMBL/GenBank/DDBJ whole genome shotgun (WGS) entry which is preliminary data.</text>
</comment>
<sequence length="412" mass="44835">MTGWGAVASQIQLQFSPLRLTRQLEHDLSTCGDTFLRGCKLLRITEVNISPLKLNRRSRGFRDCSPCTCQMLATQVSNWTQKERSCDWLPMQGGRHGALRLTRGRRYNERCVVAKARGGVGDGFGEEGTGVDRYDLEVSVFRFTLGLPWLEDRLLPRVVGIMLGFLIGVNHAVSPPPLTAPQLRTEVLGLFLAAIAVALPSISLRLKEARLAKRAKQGTIAGGTELFSLSNVLGEDARKEVAWASYALLRNTDVKGFIVWSRGAAVCARGSLSMSAVPAQQSQIRSQIAPASDLLAQLGRVASKVAATSLGEFSKRARSWSIASLKGRSELVKSGALDWGFLPSGVESALVYCVPQQDEIPQPLRQKSLQGPGSSPHLLVAVFSDVPRGFRTQDRQFISALVDKLAHSFVGL</sequence>
<dbReference type="Gramene" id="GBG66298">
    <property type="protein sequence ID" value="GBG66298"/>
    <property type="gene ID" value="CBR_g58789"/>
</dbReference>
<dbReference type="EMBL" id="BFEA01000072">
    <property type="protein sequence ID" value="GBG66298.1"/>
    <property type="molecule type" value="Genomic_DNA"/>
</dbReference>
<proteinExistence type="predicted"/>
<dbReference type="AlphaFoldDB" id="A0A388K8B8"/>
<dbReference type="PANTHER" id="PTHR36403:SF1">
    <property type="entry name" value="PROTEIN COFACTOR ASSEMBLY OF COMPLEX C SUBUNIT B CCB2, CHLOROPLASTIC"/>
    <property type="match status" value="1"/>
</dbReference>
<dbReference type="PANTHER" id="PTHR36403">
    <property type="entry name" value="PROTEIN COFACTOR ASSEMBLY OF COMPLEX C SUBUNIT B CCB2, CHLOROPLASTIC"/>
    <property type="match status" value="1"/>
</dbReference>
<name>A0A388K8B8_CHABU</name>
<dbReference type="InterPro" id="IPR044970">
    <property type="entry name" value="CCB2"/>
</dbReference>
<organism evidence="1 2">
    <name type="scientific">Chara braunii</name>
    <name type="common">Braun's stonewort</name>
    <dbReference type="NCBI Taxonomy" id="69332"/>
    <lineage>
        <taxon>Eukaryota</taxon>
        <taxon>Viridiplantae</taxon>
        <taxon>Streptophyta</taxon>
        <taxon>Charophyceae</taxon>
        <taxon>Charales</taxon>
        <taxon>Characeae</taxon>
        <taxon>Chara</taxon>
    </lineage>
</organism>
<accession>A0A388K8B8</accession>
<reference evidence="1 2" key="1">
    <citation type="journal article" date="2018" name="Cell">
        <title>The Chara Genome: Secondary Complexity and Implications for Plant Terrestrialization.</title>
        <authorList>
            <person name="Nishiyama T."/>
            <person name="Sakayama H."/>
            <person name="Vries J.D."/>
            <person name="Buschmann H."/>
            <person name="Saint-Marcoux D."/>
            <person name="Ullrich K.K."/>
            <person name="Haas F.B."/>
            <person name="Vanderstraeten L."/>
            <person name="Becker D."/>
            <person name="Lang D."/>
            <person name="Vosolsobe S."/>
            <person name="Rombauts S."/>
            <person name="Wilhelmsson P.K.I."/>
            <person name="Janitza P."/>
            <person name="Kern R."/>
            <person name="Heyl A."/>
            <person name="Rumpler F."/>
            <person name="Villalobos L.I.A.C."/>
            <person name="Clay J.M."/>
            <person name="Skokan R."/>
            <person name="Toyoda A."/>
            <person name="Suzuki Y."/>
            <person name="Kagoshima H."/>
            <person name="Schijlen E."/>
            <person name="Tajeshwar N."/>
            <person name="Catarino B."/>
            <person name="Hetherington A.J."/>
            <person name="Saltykova A."/>
            <person name="Bonnot C."/>
            <person name="Breuninger H."/>
            <person name="Symeonidi A."/>
            <person name="Radhakrishnan G.V."/>
            <person name="Van Nieuwerburgh F."/>
            <person name="Deforce D."/>
            <person name="Chang C."/>
            <person name="Karol K.G."/>
            <person name="Hedrich R."/>
            <person name="Ulvskov P."/>
            <person name="Glockner G."/>
            <person name="Delwiche C.F."/>
            <person name="Petrasek J."/>
            <person name="Van de Peer Y."/>
            <person name="Friml J."/>
            <person name="Beilby M."/>
            <person name="Dolan L."/>
            <person name="Kohara Y."/>
            <person name="Sugano S."/>
            <person name="Fujiyama A."/>
            <person name="Delaux P.-M."/>
            <person name="Quint M."/>
            <person name="TheiBen G."/>
            <person name="Hagemann M."/>
            <person name="Harholt J."/>
            <person name="Dunand C."/>
            <person name="Zachgo S."/>
            <person name="Langdale J."/>
            <person name="Maumus F."/>
            <person name="Straeten D.V.D."/>
            <person name="Gould S.B."/>
            <person name="Rensing S.A."/>
        </authorList>
    </citation>
    <scope>NUCLEOTIDE SEQUENCE [LARGE SCALE GENOMIC DNA]</scope>
    <source>
        <strain evidence="1 2">S276</strain>
    </source>
</reference>
<dbReference type="GO" id="GO:0010190">
    <property type="term" value="P:cytochrome b6f complex assembly"/>
    <property type="evidence" value="ECO:0007669"/>
    <property type="project" value="InterPro"/>
</dbReference>